<evidence type="ECO:0000313" key="1">
    <source>
        <dbReference type="EMBL" id="KAE8143545.1"/>
    </source>
</evidence>
<dbReference type="AlphaFoldDB" id="A0A5N6TAY9"/>
<dbReference type="GeneID" id="43637162"/>
<organism evidence="1 2">
    <name type="scientific">Aspergillus pseudotamarii</name>
    <dbReference type="NCBI Taxonomy" id="132259"/>
    <lineage>
        <taxon>Eukaryota</taxon>
        <taxon>Fungi</taxon>
        <taxon>Dikarya</taxon>
        <taxon>Ascomycota</taxon>
        <taxon>Pezizomycotina</taxon>
        <taxon>Eurotiomycetes</taxon>
        <taxon>Eurotiomycetidae</taxon>
        <taxon>Eurotiales</taxon>
        <taxon>Aspergillaceae</taxon>
        <taxon>Aspergillus</taxon>
        <taxon>Aspergillus subgen. Circumdati</taxon>
    </lineage>
</organism>
<keyword evidence="2" id="KW-1185">Reference proteome</keyword>
<proteinExistence type="predicted"/>
<gene>
    <name evidence="1" type="ORF">BDV38DRAFT_231619</name>
</gene>
<dbReference type="EMBL" id="ML743551">
    <property type="protein sequence ID" value="KAE8143545.1"/>
    <property type="molecule type" value="Genomic_DNA"/>
</dbReference>
<dbReference type="PROSITE" id="PS51257">
    <property type="entry name" value="PROKAR_LIPOPROTEIN"/>
    <property type="match status" value="1"/>
</dbReference>
<evidence type="ECO:0000313" key="2">
    <source>
        <dbReference type="Proteomes" id="UP000325672"/>
    </source>
</evidence>
<accession>A0A5N6TAY9</accession>
<sequence>MPREGPEKRRSVALPMVRFVSVAPTISTSCMSLSISYGASLAVGIYEGLNKSGFVYH</sequence>
<protein>
    <submittedName>
        <fullName evidence="1">Uncharacterized protein</fullName>
    </submittedName>
</protein>
<dbReference type="Proteomes" id="UP000325672">
    <property type="component" value="Unassembled WGS sequence"/>
</dbReference>
<name>A0A5N6TAY9_ASPPS</name>
<reference evidence="1 2" key="1">
    <citation type="submission" date="2019-04" db="EMBL/GenBank/DDBJ databases">
        <title>Friends and foes A comparative genomics study of 23 Aspergillus species from section Flavi.</title>
        <authorList>
            <consortium name="DOE Joint Genome Institute"/>
            <person name="Kjaerbolling I."/>
            <person name="Vesth T."/>
            <person name="Frisvad J.C."/>
            <person name="Nybo J.L."/>
            <person name="Theobald S."/>
            <person name="Kildgaard S."/>
            <person name="Isbrandt T."/>
            <person name="Kuo A."/>
            <person name="Sato A."/>
            <person name="Lyhne E.K."/>
            <person name="Kogle M.E."/>
            <person name="Wiebenga A."/>
            <person name="Kun R.S."/>
            <person name="Lubbers R.J."/>
            <person name="Makela M.R."/>
            <person name="Barry K."/>
            <person name="Chovatia M."/>
            <person name="Clum A."/>
            <person name="Daum C."/>
            <person name="Haridas S."/>
            <person name="He G."/>
            <person name="LaButti K."/>
            <person name="Lipzen A."/>
            <person name="Mondo S."/>
            <person name="Riley R."/>
            <person name="Salamov A."/>
            <person name="Simmons B.A."/>
            <person name="Magnuson J.K."/>
            <person name="Henrissat B."/>
            <person name="Mortensen U.H."/>
            <person name="Larsen T.O."/>
            <person name="Devries R.P."/>
            <person name="Grigoriev I.V."/>
            <person name="Machida M."/>
            <person name="Baker S.E."/>
            <person name="Andersen M.R."/>
        </authorList>
    </citation>
    <scope>NUCLEOTIDE SEQUENCE [LARGE SCALE GENOMIC DNA]</scope>
    <source>
        <strain evidence="1 2">CBS 117625</strain>
    </source>
</reference>
<dbReference type="RefSeq" id="XP_031919608.1">
    <property type="nucleotide sequence ID" value="XM_032052952.1"/>
</dbReference>